<keyword evidence="4 6" id="KW-1133">Transmembrane helix</keyword>
<evidence type="ECO:0000256" key="1">
    <source>
        <dbReference type="ARBA" id="ARBA00004141"/>
    </source>
</evidence>
<dbReference type="Proteomes" id="UP001597104">
    <property type="component" value="Unassembled WGS sequence"/>
</dbReference>
<evidence type="ECO:0000313" key="8">
    <source>
        <dbReference type="EMBL" id="MFD0896582.1"/>
    </source>
</evidence>
<feature type="transmembrane region" description="Helical" evidence="6">
    <location>
        <begin position="115"/>
        <end position="138"/>
    </location>
</feature>
<dbReference type="RefSeq" id="WP_137638853.1">
    <property type="nucleotide sequence ID" value="NZ_BJDN01000047.1"/>
</dbReference>
<accession>A0ABW3EB60</accession>
<dbReference type="EMBL" id="JBHTIO010000009">
    <property type="protein sequence ID" value="MFD0896582.1"/>
    <property type="molecule type" value="Genomic_DNA"/>
</dbReference>
<name>A0ABW3EB60_9LACO</name>
<evidence type="ECO:0000313" key="9">
    <source>
        <dbReference type="Proteomes" id="UP001597104"/>
    </source>
</evidence>
<dbReference type="InterPro" id="IPR051401">
    <property type="entry name" value="GtrA_CellWall_Glycosyl"/>
</dbReference>
<keyword evidence="5 6" id="KW-0472">Membrane</keyword>
<comment type="caution">
    <text evidence="8">The sequence shown here is derived from an EMBL/GenBank/DDBJ whole genome shotgun (WGS) entry which is preliminary data.</text>
</comment>
<gene>
    <name evidence="8" type="ORF">ACFQZ7_02340</name>
</gene>
<evidence type="ECO:0000256" key="2">
    <source>
        <dbReference type="ARBA" id="ARBA00009399"/>
    </source>
</evidence>
<feature type="transmembrane region" description="Helical" evidence="6">
    <location>
        <begin position="41"/>
        <end position="60"/>
    </location>
</feature>
<evidence type="ECO:0000256" key="5">
    <source>
        <dbReference type="ARBA" id="ARBA00023136"/>
    </source>
</evidence>
<keyword evidence="9" id="KW-1185">Reference proteome</keyword>
<organism evidence="8 9">
    <name type="scientific">Loigolactobacillus binensis</name>
    <dbReference type="NCBI Taxonomy" id="2559922"/>
    <lineage>
        <taxon>Bacteria</taxon>
        <taxon>Bacillati</taxon>
        <taxon>Bacillota</taxon>
        <taxon>Bacilli</taxon>
        <taxon>Lactobacillales</taxon>
        <taxon>Lactobacillaceae</taxon>
        <taxon>Loigolactobacillus</taxon>
    </lineage>
</organism>
<sequence length="145" mass="16442">MSTIKQLYRQHQAVLNYLFFGGLTTLINIVVFGLLHQLTAWNYQFDNIVAWLLSVLFAYITNKRWVFKATTTAGSALVREVSSFFLFRGLSLLLDMLIMWLGISVLGGSALLTKIIDNILVVVINYVFSKVFIFKAAVTATRKVR</sequence>
<dbReference type="PANTHER" id="PTHR38459">
    <property type="entry name" value="PROPHAGE BACTOPRENOL-LINKED GLUCOSE TRANSLOCASE HOMOLOG"/>
    <property type="match status" value="1"/>
</dbReference>
<dbReference type="Pfam" id="PF04138">
    <property type="entry name" value="GtrA_DPMS_TM"/>
    <property type="match status" value="1"/>
</dbReference>
<evidence type="ECO:0000256" key="6">
    <source>
        <dbReference type="SAM" id="Phobius"/>
    </source>
</evidence>
<feature type="domain" description="GtrA/DPMS transmembrane" evidence="7">
    <location>
        <begin position="17"/>
        <end position="134"/>
    </location>
</feature>
<reference evidence="9" key="1">
    <citation type="journal article" date="2019" name="Int. J. Syst. Evol. Microbiol.">
        <title>The Global Catalogue of Microorganisms (GCM) 10K type strain sequencing project: providing services to taxonomists for standard genome sequencing and annotation.</title>
        <authorList>
            <consortium name="The Broad Institute Genomics Platform"/>
            <consortium name="The Broad Institute Genome Sequencing Center for Infectious Disease"/>
            <person name="Wu L."/>
            <person name="Ma J."/>
        </authorList>
    </citation>
    <scope>NUCLEOTIDE SEQUENCE [LARGE SCALE GENOMIC DNA]</scope>
    <source>
        <strain evidence="9">CCM 8925</strain>
    </source>
</reference>
<dbReference type="InterPro" id="IPR007267">
    <property type="entry name" value="GtrA_DPMS_TM"/>
</dbReference>
<evidence type="ECO:0000256" key="3">
    <source>
        <dbReference type="ARBA" id="ARBA00022692"/>
    </source>
</evidence>
<evidence type="ECO:0000256" key="4">
    <source>
        <dbReference type="ARBA" id="ARBA00022989"/>
    </source>
</evidence>
<comment type="similarity">
    <text evidence="2">Belongs to the GtrA family.</text>
</comment>
<proteinExistence type="inferred from homology"/>
<comment type="subcellular location">
    <subcellularLocation>
        <location evidence="1">Membrane</location>
        <topology evidence="1">Multi-pass membrane protein</topology>
    </subcellularLocation>
</comment>
<feature type="transmembrane region" description="Helical" evidence="6">
    <location>
        <begin position="81"/>
        <end position="103"/>
    </location>
</feature>
<evidence type="ECO:0000259" key="7">
    <source>
        <dbReference type="Pfam" id="PF04138"/>
    </source>
</evidence>
<feature type="transmembrane region" description="Helical" evidence="6">
    <location>
        <begin position="14"/>
        <end position="35"/>
    </location>
</feature>
<protein>
    <submittedName>
        <fullName evidence="8">GtrA family protein</fullName>
    </submittedName>
</protein>
<keyword evidence="3 6" id="KW-0812">Transmembrane</keyword>
<dbReference type="PANTHER" id="PTHR38459:SF5">
    <property type="entry name" value="CELL WALL TEICHOIC ACID GLYCOSYLATION PROTEIN GTCA"/>
    <property type="match status" value="1"/>
</dbReference>